<dbReference type="InParanoid" id="A0A177CJ52"/>
<gene>
    <name evidence="2" type="ORF">CC84DRAFT_655429</name>
</gene>
<proteinExistence type="predicted"/>
<dbReference type="GeneID" id="28770508"/>
<dbReference type="Proteomes" id="UP000077069">
    <property type="component" value="Unassembled WGS sequence"/>
</dbReference>
<dbReference type="AlphaFoldDB" id="A0A177CJ52"/>
<dbReference type="RefSeq" id="XP_018037711.1">
    <property type="nucleotide sequence ID" value="XM_018187022.1"/>
</dbReference>
<evidence type="ECO:0000313" key="2">
    <source>
        <dbReference type="EMBL" id="OAG07346.1"/>
    </source>
</evidence>
<keyword evidence="3" id="KW-1185">Reference proteome</keyword>
<dbReference type="EMBL" id="KV441551">
    <property type="protein sequence ID" value="OAG07346.1"/>
    <property type="molecule type" value="Genomic_DNA"/>
</dbReference>
<accession>A0A177CJ52</accession>
<name>A0A177CJ52_9PLEO</name>
<reference evidence="2 3" key="1">
    <citation type="submission" date="2016-05" db="EMBL/GenBank/DDBJ databases">
        <title>Comparative analysis of secretome profiles of manganese(II)-oxidizing ascomycete fungi.</title>
        <authorList>
            <consortium name="DOE Joint Genome Institute"/>
            <person name="Zeiner C.A."/>
            <person name="Purvine S.O."/>
            <person name="Zink E.M."/>
            <person name="Wu S."/>
            <person name="Pasa-Tolic L."/>
            <person name="Chaput D.L."/>
            <person name="Haridas S."/>
            <person name="Grigoriev I.V."/>
            <person name="Santelli C.M."/>
            <person name="Hansel C.M."/>
        </authorList>
    </citation>
    <scope>NUCLEOTIDE SEQUENCE [LARGE SCALE GENOMIC DNA]</scope>
    <source>
        <strain evidence="2 3">AP3s5-JAC2a</strain>
    </source>
</reference>
<feature type="transmembrane region" description="Helical" evidence="1">
    <location>
        <begin position="47"/>
        <end position="69"/>
    </location>
</feature>
<keyword evidence="1" id="KW-0472">Membrane</keyword>
<sequence>MPKVFLAVTIGEAGGLEVQWRKIMFPGFAGRGSAAWLHCGGVDMGHFAVIPSVISAALAILCQGLNCVLHSG</sequence>
<protein>
    <submittedName>
        <fullName evidence="2">Uncharacterized protein</fullName>
    </submittedName>
</protein>
<evidence type="ECO:0000256" key="1">
    <source>
        <dbReference type="SAM" id="Phobius"/>
    </source>
</evidence>
<keyword evidence="1" id="KW-1133">Transmembrane helix</keyword>
<evidence type="ECO:0000313" key="3">
    <source>
        <dbReference type="Proteomes" id="UP000077069"/>
    </source>
</evidence>
<organism evidence="2 3">
    <name type="scientific">Paraphaeosphaeria sporulosa</name>
    <dbReference type="NCBI Taxonomy" id="1460663"/>
    <lineage>
        <taxon>Eukaryota</taxon>
        <taxon>Fungi</taxon>
        <taxon>Dikarya</taxon>
        <taxon>Ascomycota</taxon>
        <taxon>Pezizomycotina</taxon>
        <taxon>Dothideomycetes</taxon>
        <taxon>Pleosporomycetidae</taxon>
        <taxon>Pleosporales</taxon>
        <taxon>Massarineae</taxon>
        <taxon>Didymosphaeriaceae</taxon>
        <taxon>Paraphaeosphaeria</taxon>
    </lineage>
</organism>
<keyword evidence="1" id="KW-0812">Transmembrane</keyword>